<dbReference type="FunFam" id="3.40.47.10:FF:000019">
    <property type="entry name" value="Polyketide synthase type I"/>
    <property type="match status" value="1"/>
</dbReference>
<dbReference type="AlphaFoldDB" id="A0A1J0VRX7"/>
<dbReference type="InterPro" id="IPR045851">
    <property type="entry name" value="AMP-bd_C_sf"/>
</dbReference>
<gene>
    <name evidence="7" type="ORF">BOX37_13470</name>
</gene>
<reference evidence="7" key="1">
    <citation type="submission" date="2016-11" db="EMBL/GenBank/DDBJ databases">
        <authorList>
            <person name="Jaros S."/>
            <person name="Januszkiewicz K."/>
            <person name="Wedrychowicz H."/>
        </authorList>
    </citation>
    <scope>NUCLEOTIDE SEQUENCE [LARGE SCALE GENOMIC DNA]</scope>
    <source>
        <strain evidence="7">Y48</strain>
    </source>
</reference>
<dbReference type="PROSITE" id="PS52004">
    <property type="entry name" value="KS3_2"/>
    <property type="match status" value="1"/>
</dbReference>
<keyword evidence="8" id="KW-1185">Reference proteome</keyword>
<keyword evidence="4" id="KW-0812">Transmembrane</keyword>
<dbReference type="GO" id="GO:0004315">
    <property type="term" value="F:3-oxoacyl-[acyl-carrier-protein] synthase activity"/>
    <property type="evidence" value="ECO:0007669"/>
    <property type="project" value="InterPro"/>
</dbReference>
<dbReference type="GO" id="GO:0031177">
    <property type="term" value="F:phosphopantetheine binding"/>
    <property type="evidence" value="ECO:0007669"/>
    <property type="project" value="InterPro"/>
</dbReference>
<dbReference type="InterPro" id="IPR000873">
    <property type="entry name" value="AMP-dep_synth/lig_dom"/>
</dbReference>
<evidence type="ECO:0000313" key="7">
    <source>
        <dbReference type="EMBL" id="APE34788.1"/>
    </source>
</evidence>
<keyword evidence="2" id="KW-0597">Phosphoprotein</keyword>
<keyword evidence="1" id="KW-0596">Phosphopantetheine</keyword>
<proteinExistence type="predicted"/>
<feature type="domain" description="Carrier" evidence="5">
    <location>
        <begin position="519"/>
        <end position="596"/>
    </location>
</feature>
<dbReference type="GO" id="GO:0004312">
    <property type="term" value="F:fatty acid synthase activity"/>
    <property type="evidence" value="ECO:0007669"/>
    <property type="project" value="TreeGrafter"/>
</dbReference>
<keyword evidence="4" id="KW-1133">Transmembrane helix</keyword>
<dbReference type="SMART" id="SM00825">
    <property type="entry name" value="PKS_KS"/>
    <property type="match status" value="1"/>
</dbReference>
<dbReference type="SUPFAM" id="SSF56801">
    <property type="entry name" value="Acetyl-CoA synthetase-like"/>
    <property type="match status" value="1"/>
</dbReference>
<dbReference type="PROSITE" id="PS50075">
    <property type="entry name" value="CARRIER"/>
    <property type="match status" value="1"/>
</dbReference>
<keyword evidence="3" id="KW-0808">Transferase</keyword>
<protein>
    <submittedName>
        <fullName evidence="7">Uncharacterized protein</fullName>
    </submittedName>
</protein>
<feature type="domain" description="Ketosynthase family 3 (KS3)" evidence="6">
    <location>
        <begin position="613"/>
        <end position="1039"/>
    </location>
</feature>
<dbReference type="InterPro" id="IPR025110">
    <property type="entry name" value="AMP-bd_C"/>
</dbReference>
<dbReference type="InterPro" id="IPR050091">
    <property type="entry name" value="PKS_NRPS_Biosynth_Enz"/>
</dbReference>
<organism evidence="7 8">
    <name type="scientific">Nocardia mangyaensis</name>
    <dbReference type="NCBI Taxonomy" id="2213200"/>
    <lineage>
        <taxon>Bacteria</taxon>
        <taxon>Bacillati</taxon>
        <taxon>Actinomycetota</taxon>
        <taxon>Actinomycetes</taxon>
        <taxon>Mycobacteriales</taxon>
        <taxon>Nocardiaceae</taxon>
        <taxon>Nocardia</taxon>
    </lineage>
</organism>
<dbReference type="Gene3D" id="3.30.300.30">
    <property type="match status" value="1"/>
</dbReference>
<dbReference type="PANTHER" id="PTHR43775:SF51">
    <property type="entry name" value="INACTIVE PHENOLPHTHIOCEROL SYNTHESIS POLYKETIDE SYNTHASE TYPE I PKS1-RELATED"/>
    <property type="match status" value="1"/>
</dbReference>
<accession>A0A1J0VRX7</accession>
<dbReference type="PANTHER" id="PTHR43775">
    <property type="entry name" value="FATTY ACID SYNTHASE"/>
    <property type="match status" value="1"/>
</dbReference>
<keyword evidence="4" id="KW-0472">Membrane</keyword>
<evidence type="ECO:0000313" key="8">
    <source>
        <dbReference type="Proteomes" id="UP000183810"/>
    </source>
</evidence>
<dbReference type="PROSITE" id="PS00455">
    <property type="entry name" value="AMP_BINDING"/>
    <property type="match status" value="1"/>
</dbReference>
<dbReference type="InterPro" id="IPR036736">
    <property type="entry name" value="ACP-like_sf"/>
</dbReference>
<dbReference type="SMART" id="SM00823">
    <property type="entry name" value="PKS_PP"/>
    <property type="match status" value="1"/>
</dbReference>
<dbReference type="Gene3D" id="3.40.50.12780">
    <property type="entry name" value="N-terminal domain of ligase-like"/>
    <property type="match status" value="1"/>
</dbReference>
<evidence type="ECO:0000259" key="6">
    <source>
        <dbReference type="PROSITE" id="PS52004"/>
    </source>
</evidence>
<evidence type="ECO:0000256" key="1">
    <source>
        <dbReference type="ARBA" id="ARBA00022450"/>
    </source>
</evidence>
<dbReference type="CDD" id="cd00833">
    <property type="entry name" value="PKS"/>
    <property type="match status" value="1"/>
</dbReference>
<dbReference type="InterPro" id="IPR020841">
    <property type="entry name" value="PKS_Beta-ketoAc_synthase_dom"/>
</dbReference>
<dbReference type="InterPro" id="IPR018201">
    <property type="entry name" value="Ketoacyl_synth_AS"/>
</dbReference>
<dbReference type="InterPro" id="IPR014031">
    <property type="entry name" value="Ketoacyl_synth_C"/>
</dbReference>
<evidence type="ECO:0000256" key="4">
    <source>
        <dbReference type="SAM" id="Phobius"/>
    </source>
</evidence>
<evidence type="ECO:0000256" key="2">
    <source>
        <dbReference type="ARBA" id="ARBA00022553"/>
    </source>
</evidence>
<dbReference type="GO" id="GO:0006633">
    <property type="term" value="P:fatty acid biosynthetic process"/>
    <property type="evidence" value="ECO:0007669"/>
    <property type="project" value="InterPro"/>
</dbReference>
<dbReference type="Pfam" id="PF02801">
    <property type="entry name" value="Ketoacyl-synt_C"/>
    <property type="match status" value="1"/>
</dbReference>
<dbReference type="InterPro" id="IPR042099">
    <property type="entry name" value="ANL_N_sf"/>
</dbReference>
<dbReference type="Pfam" id="PF00109">
    <property type="entry name" value="ketoacyl-synt"/>
    <property type="match status" value="1"/>
</dbReference>
<evidence type="ECO:0000259" key="5">
    <source>
        <dbReference type="PROSITE" id="PS50075"/>
    </source>
</evidence>
<evidence type="ECO:0000256" key="3">
    <source>
        <dbReference type="ARBA" id="ARBA00022679"/>
    </source>
</evidence>
<dbReference type="Proteomes" id="UP000183810">
    <property type="component" value="Chromosome"/>
</dbReference>
<dbReference type="Pfam" id="PF00550">
    <property type="entry name" value="PP-binding"/>
    <property type="match status" value="1"/>
</dbReference>
<feature type="transmembrane region" description="Helical" evidence="4">
    <location>
        <begin position="58"/>
        <end position="83"/>
    </location>
</feature>
<dbReference type="OrthoDB" id="9803968at2"/>
<dbReference type="InterPro" id="IPR020845">
    <property type="entry name" value="AMP-binding_CS"/>
</dbReference>
<dbReference type="EMBL" id="CP018082">
    <property type="protein sequence ID" value="APE34788.1"/>
    <property type="molecule type" value="Genomic_DNA"/>
</dbReference>
<name>A0A1J0VRX7_9NOCA</name>
<dbReference type="KEGG" id="nsl:BOX37_13470"/>
<dbReference type="InterPro" id="IPR016039">
    <property type="entry name" value="Thiolase-like"/>
</dbReference>
<dbReference type="SUPFAM" id="SSF53901">
    <property type="entry name" value="Thiolase-like"/>
    <property type="match status" value="1"/>
</dbReference>
<dbReference type="InterPro" id="IPR009081">
    <property type="entry name" value="PP-bd_ACP"/>
</dbReference>
<dbReference type="SUPFAM" id="SSF47336">
    <property type="entry name" value="ACP-like"/>
    <property type="match status" value="1"/>
</dbReference>
<sequence length="1043" mass="109204">MVDLSPARRILALSTVAGERIALSVDGIDSLTYRELSSRTEELAAHLAKSGVRRSDRVGFLGGNGTAFVVAYLACAWVGAIFVPVNSRLEVAEVAGVLADCLPEVIVAEPDRHTHAHEASAGLVPRPVLIDADVLAGATGVRSADPVSLGEEDLAMLAYTSGTTGRPKGVRITHGALWWSCLNMDLVAPTTAQDVTLVVAPMFHTATFGCFLLRGLLRGATALVRRSFVPEQFLADLTSGRVTTVFAVPAMYQAATTLPEFGAADFAGVRAAVTAGAPAHRGLVDSYRDRGLVIQQAYGLTETLFATCALLPDQREPDDSVGSVLPYTHLRLVDIGTGAEITAAGDLGEICLRGPTVTSGYWRPPTGTATPFDADGWFHTGDIGFLDDRAGVRLVDRIKDMILVGGDNVYSAEVEQVIARFPGIADVAVVGTPDPHAGERVVAVVTGTEHTTPALSRLRGFCASELAEYKLPTQIVAVSALPRTSTGKIDKVALRTALANGMDGLAVSVVDTASAARPSAPRQLTETVTAQVADLIGRAPRPTEVDENFADLGIGSLAAIELVRRLNAELDCELPTTALYEFTTINRIVEYVLEQRGGATATDDSRPIRSAPGEPIAVVGIGCRFPGGIESPRQFWNLLARGGDAISAFPPERGWDPAALFDPDPDHPGTTYVCAGGFLDTAAEFDAHFFGIAPNEALVMDPQQRLLLETSWEAVEHAGIDPTRLRGSDTGVFAGVMYHDYRASGLGTPRSAQAYLATGRAASVASGRIAYSLGLRGPALTVDTACSSSLVAVHLAVQSLRRGECSLALAGGATVMSTPEVFVEFSRQRGLAADGRCKAFSAAADGTAFAEGSGVLVLQRLSDARREGRTVLAVVRGTAVNQDGASNGLSAPNGSAQRRVIQRALDDAGLVAADIDVVEAHGTGTALGDPIEVQALSATYGRSRPPGRPLLLGSVKSNIGHTQAAAGVAGAIKMIEAIRRGTVPTTLHAEPPTPHLDWARSGIRLTTGPTMWPVTGRPRLAGVSSFGISGTNAHLILEQAQGI</sequence>
<dbReference type="PROSITE" id="PS00606">
    <property type="entry name" value="KS3_1"/>
    <property type="match status" value="1"/>
</dbReference>
<dbReference type="Pfam" id="PF00501">
    <property type="entry name" value="AMP-binding"/>
    <property type="match status" value="1"/>
</dbReference>
<dbReference type="Gene3D" id="1.10.1200.10">
    <property type="entry name" value="ACP-like"/>
    <property type="match status" value="1"/>
</dbReference>
<dbReference type="InterPro" id="IPR020806">
    <property type="entry name" value="PKS_PP-bd"/>
</dbReference>
<dbReference type="InterPro" id="IPR014030">
    <property type="entry name" value="Ketoacyl_synth_N"/>
</dbReference>
<dbReference type="SMART" id="SM01294">
    <property type="entry name" value="PKS_PP_betabranch"/>
    <property type="match status" value="1"/>
</dbReference>
<dbReference type="Pfam" id="PF13193">
    <property type="entry name" value="AMP-binding_C"/>
    <property type="match status" value="1"/>
</dbReference>
<dbReference type="Gene3D" id="3.40.47.10">
    <property type="match status" value="1"/>
</dbReference>